<dbReference type="AlphaFoldDB" id="A0A975UB86"/>
<dbReference type="Proteomes" id="UP000694232">
    <property type="component" value="Chromosome 1"/>
</dbReference>
<protein>
    <recommendedName>
        <fullName evidence="1">Putative Flp pilus-assembly TadG-like N-terminal domain-containing protein</fullName>
    </recommendedName>
</protein>
<dbReference type="RefSeq" id="WP_218562901.1">
    <property type="nucleotide sequence ID" value="NZ_CP076643.1"/>
</dbReference>
<feature type="domain" description="Putative Flp pilus-assembly TadG-like N-terminal" evidence="1">
    <location>
        <begin position="8"/>
        <end position="49"/>
    </location>
</feature>
<dbReference type="KEGG" id="vos:KNV97_08655"/>
<keyword evidence="3" id="KW-1185">Reference proteome</keyword>
<gene>
    <name evidence="2" type="ORF">KNV97_08655</name>
</gene>
<evidence type="ECO:0000313" key="3">
    <source>
        <dbReference type="Proteomes" id="UP000694232"/>
    </source>
</evidence>
<dbReference type="EMBL" id="CP076643">
    <property type="protein sequence ID" value="QXO18335.1"/>
    <property type="molecule type" value="Genomic_DNA"/>
</dbReference>
<accession>A0A975UB86</accession>
<dbReference type="Pfam" id="PF13400">
    <property type="entry name" value="Tad"/>
    <property type="match status" value="1"/>
</dbReference>
<proteinExistence type="predicted"/>
<organism evidence="2 3">
    <name type="scientific">Vibrio ostreae</name>
    <dbReference type="NCBI Taxonomy" id="2841925"/>
    <lineage>
        <taxon>Bacteria</taxon>
        <taxon>Pseudomonadati</taxon>
        <taxon>Pseudomonadota</taxon>
        <taxon>Gammaproteobacteria</taxon>
        <taxon>Vibrionales</taxon>
        <taxon>Vibrionaceae</taxon>
        <taxon>Vibrio</taxon>
    </lineage>
</organism>
<dbReference type="InterPro" id="IPR028087">
    <property type="entry name" value="Tad_N"/>
</dbReference>
<sequence length="552" mass="57922">MAKRDQSGAITLWLSAALLSLVIFTSVAIDTARLAFQRQQLQSIADLAASEIGLNNPYFIQSEGASNLTTMLSDKYKDQVDSLTVQNGYATIQNNRWVIDTSTAAVANGYPASKVVVTKTVPQSMIAGGLFNDNEITLMAEAAVQKAGIISFGIGSKTLSSTDRGILNGLLGGLLGTSLNLGVASYEGLANTSLKLGSVLDALALDLGLGSPQEVLETNISLLSVLETYLNVLDNGDQFPDGLNIIINQLALVESIPDIVLGDVFTLSENGTQGAALETSLRALDLIKTTIFAANKDHFVNIPALSLGVPGITDVTVKTQIIEPPQYTVATLPVVEGHEPTATTSQLELGLTVSLLQEGQNSVLDSLLNILDNPILGLTLKIDPIVVNVSAAKANATLTSVTRTQEEMLGEVKAESPLVEVTVQPVAITAGLTVLSIPINLGLQAEINIFNTNPELTSYTIPIPTPNDYPEQISANQNFDIDVGVGVVLGNSTVVTTILNSITSGLEAVLNPLLSNIISSILIPILNTLGVQVGGADLWVDSIQASSHGLIL</sequence>
<evidence type="ECO:0000313" key="2">
    <source>
        <dbReference type="EMBL" id="QXO18335.1"/>
    </source>
</evidence>
<reference evidence="2" key="1">
    <citation type="submission" date="2021-06" db="EMBL/GenBank/DDBJ databases">
        <title>Vibrio nov. sp., novel gut bacterium isolated from Yellow Sea oyster.</title>
        <authorList>
            <person name="Muhammad N."/>
            <person name="Nguyen T.H."/>
            <person name="Lee Y.-J."/>
            <person name="Ko J."/>
            <person name="Kim S.-G."/>
        </authorList>
    </citation>
    <scope>NUCLEOTIDE SEQUENCE</scope>
    <source>
        <strain evidence="2">OG9-811</strain>
    </source>
</reference>
<evidence type="ECO:0000259" key="1">
    <source>
        <dbReference type="Pfam" id="PF13400"/>
    </source>
</evidence>
<name>A0A975UB86_9VIBR</name>